<protein>
    <submittedName>
        <fullName evidence="2">Uncharacterized protein</fullName>
    </submittedName>
</protein>
<dbReference type="EMBL" id="AP022557">
    <property type="protein sequence ID" value="BBW98402.1"/>
    <property type="molecule type" value="Genomic_DNA"/>
</dbReference>
<sequence>MRKTRAVVWLVLVALVGLSLLHGLTPHEAMAHGGPGVPFDGVHGGVWHHRQALDMGPRASWMLPSLFLWVIPLLLIGVGAVWLTMKRPKRWIGWALVALGVAALLPKWVLIALALVAVYTFGRRQGRKPAAAEAWAPAPPSVSVDWLDQWEKTIQKEAQTNGHFSPDQDDRSR</sequence>
<keyword evidence="1" id="KW-1133">Transmembrane helix</keyword>
<dbReference type="Proteomes" id="UP000501421">
    <property type="component" value="Chromosome"/>
</dbReference>
<keyword evidence="3" id="KW-1185">Reference proteome</keyword>
<keyword evidence="1" id="KW-0812">Transmembrane</keyword>
<keyword evidence="1" id="KW-0472">Membrane</keyword>
<organism evidence="2 3">
    <name type="scientific">Geobacillus subterraneus</name>
    <dbReference type="NCBI Taxonomy" id="129338"/>
    <lineage>
        <taxon>Bacteria</taxon>
        <taxon>Bacillati</taxon>
        <taxon>Bacillota</taxon>
        <taxon>Bacilli</taxon>
        <taxon>Bacillales</taxon>
        <taxon>Anoxybacillaceae</taxon>
        <taxon>Geobacillus</taxon>
    </lineage>
</organism>
<evidence type="ECO:0000313" key="3">
    <source>
        <dbReference type="Proteomes" id="UP000501421"/>
    </source>
</evidence>
<gene>
    <name evidence="2" type="ORF">GsuE55_32350</name>
</gene>
<proteinExistence type="predicted"/>
<evidence type="ECO:0000256" key="1">
    <source>
        <dbReference type="SAM" id="Phobius"/>
    </source>
</evidence>
<dbReference type="AlphaFoldDB" id="A0A679FP66"/>
<accession>A0A679FP66</accession>
<reference evidence="3" key="1">
    <citation type="journal article" date="2020" name="Microbiol. Resour. Announc.">
        <title>Complete Genome Sequence of Geobacillus sp. Strain E55-1, Isolated from Mine Geyser in Japan.</title>
        <authorList>
            <person name="Miyazaki K."/>
            <person name="Hase E."/>
            <person name="Tokito N."/>
        </authorList>
    </citation>
    <scope>NUCLEOTIDE SEQUENCE [LARGE SCALE GENOMIC DNA]</scope>
    <source>
        <strain evidence="3">E55-1</strain>
    </source>
</reference>
<evidence type="ECO:0000313" key="2">
    <source>
        <dbReference type="EMBL" id="BBW98402.1"/>
    </source>
</evidence>
<dbReference type="RefSeq" id="WP_033844702.1">
    <property type="nucleotide sequence ID" value="NZ_AP022557.1"/>
</dbReference>
<feature type="transmembrane region" description="Helical" evidence="1">
    <location>
        <begin position="66"/>
        <end position="84"/>
    </location>
</feature>
<feature type="transmembrane region" description="Helical" evidence="1">
    <location>
        <begin position="91"/>
        <end position="119"/>
    </location>
</feature>
<name>A0A679FP66_9BACL</name>